<reference evidence="2 3" key="1">
    <citation type="submission" date="2020-08" db="EMBL/GenBank/DDBJ databases">
        <title>Genome public.</title>
        <authorList>
            <person name="Liu C."/>
            <person name="Sun Q."/>
        </authorList>
    </citation>
    <scope>NUCLEOTIDE SEQUENCE [LARGE SCALE GENOMIC DNA]</scope>
    <source>
        <strain evidence="2 3">BX17</strain>
    </source>
</reference>
<feature type="chain" id="PRO_5038380144" evidence="1">
    <location>
        <begin position="18"/>
        <end position="297"/>
    </location>
</feature>
<gene>
    <name evidence="2" type="ORF">H8S54_16510</name>
</gene>
<organism evidence="2 3">
    <name type="scientific">Blautia segnis</name>
    <dbReference type="NCBI Taxonomy" id="2763030"/>
    <lineage>
        <taxon>Bacteria</taxon>
        <taxon>Bacillati</taxon>
        <taxon>Bacillota</taxon>
        <taxon>Clostridia</taxon>
        <taxon>Lachnospirales</taxon>
        <taxon>Lachnospiraceae</taxon>
        <taxon>Blautia</taxon>
    </lineage>
</organism>
<keyword evidence="3" id="KW-1185">Reference proteome</keyword>
<protein>
    <submittedName>
        <fullName evidence="2">Uncharacterized protein</fullName>
    </submittedName>
</protein>
<dbReference type="Proteomes" id="UP000652847">
    <property type="component" value="Unassembled WGS sequence"/>
</dbReference>
<name>A0A8I0ADH1_9FIRM</name>
<proteinExistence type="predicted"/>
<evidence type="ECO:0000313" key="3">
    <source>
        <dbReference type="Proteomes" id="UP000652847"/>
    </source>
</evidence>
<comment type="caution">
    <text evidence="2">The sequence shown here is derived from an EMBL/GenBank/DDBJ whole genome shotgun (WGS) entry which is preliminary data.</text>
</comment>
<dbReference type="EMBL" id="JACOOT010000039">
    <property type="protein sequence ID" value="MBC5652660.1"/>
    <property type="molecule type" value="Genomic_DNA"/>
</dbReference>
<feature type="signal peptide" evidence="1">
    <location>
        <begin position="1"/>
        <end position="17"/>
    </location>
</feature>
<keyword evidence="1" id="KW-0732">Signal</keyword>
<accession>A0A8I0ADH1</accession>
<sequence length="297" mass="31124">MVLVAAVALGSSTYAWFVTNTKVTAGKAEMTATAANTLLISAAGQNEWATSYDFTDTNTTFAPVSTVGTDDGTEFNFFKQKNWAKDSGQSNAITVNKVSELTDDEKADGTTPLYYKKSFDIKASQACKLYLDTETAFTATAGSMNKTLRLALVVKDSTGAYKKTVIYQVDKEANATNGNSYNTTLASTGSNGIAKAVSAVGTDDAVTSAALAVKVPTDKDIVSQGLLATPDATNGLNPTVGAGVDTLYEFTGANDVCQITAYIWMEGCDYDCTNNTVNEITATANKVSANLGFCAGL</sequence>
<dbReference type="AlphaFoldDB" id="A0A8I0ADH1"/>
<evidence type="ECO:0000313" key="2">
    <source>
        <dbReference type="EMBL" id="MBC5652660.1"/>
    </source>
</evidence>
<dbReference type="RefSeq" id="WP_186901858.1">
    <property type="nucleotide sequence ID" value="NZ_JACOOT010000039.1"/>
</dbReference>
<evidence type="ECO:0000256" key="1">
    <source>
        <dbReference type="SAM" id="SignalP"/>
    </source>
</evidence>